<evidence type="ECO:0000313" key="2">
    <source>
        <dbReference type="EMBL" id="MFD0724556.1"/>
    </source>
</evidence>
<keyword evidence="1" id="KW-0732">Signal</keyword>
<dbReference type="Proteomes" id="UP001597110">
    <property type="component" value="Unassembled WGS sequence"/>
</dbReference>
<proteinExistence type="predicted"/>
<feature type="chain" id="PRO_5046596960" evidence="1">
    <location>
        <begin position="25"/>
        <end position="288"/>
    </location>
</feature>
<comment type="caution">
    <text evidence="2">The sequence shown here is derived from an EMBL/GenBank/DDBJ whole genome shotgun (WGS) entry which is preliminary data.</text>
</comment>
<sequence>MRSTLPLRLLTLLLCLGAALSVHAGKRNDDAIRRQAESSLLVSGEIVIAADGKVLGHTLDGVDKLPKGIVDLTAKLASNWTFEPVTLANAQATRSRMSLLYVVKPLDENRHTLELRSASFEADLPPEARISVARRGRMPAYPQALVANGIGATVYLHVKVGRDGKVMNIDASHVNLRAIGSEKNMALWRDAFAKLSIQAVRGWTFKPPTTGPDVDAPYWTGTLPVMFIAEGVPEPQPGKWEAYIPGPRKIIPWLDGHGLTAEQTDALAPNQFHSGGNQRRMTSPLMGG</sequence>
<accession>A0ABW2Y7T4</accession>
<dbReference type="EMBL" id="JBHTIF010000001">
    <property type="protein sequence ID" value="MFD0724556.1"/>
    <property type="molecule type" value="Genomic_DNA"/>
</dbReference>
<feature type="signal peptide" evidence="1">
    <location>
        <begin position="1"/>
        <end position="24"/>
    </location>
</feature>
<dbReference type="Gene3D" id="3.30.1150.10">
    <property type="match status" value="1"/>
</dbReference>
<reference evidence="3" key="1">
    <citation type="journal article" date="2019" name="Int. J. Syst. Evol. Microbiol.">
        <title>The Global Catalogue of Microorganisms (GCM) 10K type strain sequencing project: providing services to taxonomists for standard genome sequencing and annotation.</title>
        <authorList>
            <consortium name="The Broad Institute Genomics Platform"/>
            <consortium name="The Broad Institute Genome Sequencing Center for Infectious Disease"/>
            <person name="Wu L."/>
            <person name="Ma J."/>
        </authorList>
    </citation>
    <scope>NUCLEOTIDE SEQUENCE [LARGE SCALE GENOMIC DNA]</scope>
    <source>
        <strain evidence="3">CCUG 55585</strain>
    </source>
</reference>
<dbReference type="RefSeq" id="WP_386822210.1">
    <property type="nucleotide sequence ID" value="NZ_JBHTIF010000001.1"/>
</dbReference>
<name>A0ABW2Y7T4_9GAMM</name>
<dbReference type="SUPFAM" id="SSF74653">
    <property type="entry name" value="TolA/TonB C-terminal domain"/>
    <property type="match status" value="1"/>
</dbReference>
<organism evidence="2 3">
    <name type="scientific">Lysobacter brunescens</name>
    <dbReference type="NCBI Taxonomy" id="262323"/>
    <lineage>
        <taxon>Bacteria</taxon>
        <taxon>Pseudomonadati</taxon>
        <taxon>Pseudomonadota</taxon>
        <taxon>Gammaproteobacteria</taxon>
        <taxon>Lysobacterales</taxon>
        <taxon>Lysobacteraceae</taxon>
        <taxon>Lysobacter</taxon>
    </lineage>
</organism>
<evidence type="ECO:0000256" key="1">
    <source>
        <dbReference type="SAM" id="SignalP"/>
    </source>
</evidence>
<gene>
    <name evidence="2" type="ORF">ACFQ0E_02980</name>
</gene>
<keyword evidence="3" id="KW-1185">Reference proteome</keyword>
<evidence type="ECO:0000313" key="3">
    <source>
        <dbReference type="Proteomes" id="UP001597110"/>
    </source>
</evidence>
<protein>
    <submittedName>
        <fullName evidence="2">Uncharacterized protein</fullName>
    </submittedName>
</protein>